<protein>
    <submittedName>
        <fullName evidence="1">Uncharacterized protein</fullName>
    </submittedName>
</protein>
<evidence type="ECO:0000313" key="1">
    <source>
        <dbReference type="EMBL" id="CBW54777.1"/>
    </source>
</evidence>
<organism evidence="1 2">
    <name type="scientific">Pantoea phage LIMElight</name>
    <dbReference type="NCBI Taxonomy" id="881915"/>
    <lineage>
        <taxon>Viruses</taxon>
        <taxon>Duplodnaviria</taxon>
        <taxon>Heunggongvirae</taxon>
        <taxon>Uroviricota</taxon>
        <taxon>Caudoviricetes</taxon>
        <taxon>Autographivirales</taxon>
        <taxon>Autoscriptoviridae</taxon>
        <taxon>Slopekvirinae</taxon>
        <taxon>Limelightvirus</taxon>
        <taxon>Limelightvirus limelight</taxon>
    </lineage>
</organism>
<reference evidence="2" key="1">
    <citation type="journal article" date="2011" name="Appl. Environ. Microbiol.">
        <title>Bacteriophages LIMElight and LIMEzero of Pantoea agglomerans, belonging to the "phiKMV-like viruses".</title>
        <authorList>
            <person name="Adriaenssens E.M."/>
            <person name="Ceyssens P.J."/>
            <person name="Dunon V."/>
            <person name="Ackermann H.W."/>
            <person name="Van Vaerenbergh J."/>
            <person name="Maes M."/>
            <person name="De Proft M."/>
            <person name="Lavigne R."/>
        </authorList>
    </citation>
    <scope>NUCLEOTIDE SEQUENCE [LARGE SCALE GENOMIC DNA]</scope>
</reference>
<dbReference type="OrthoDB" id="34407at10239"/>
<sequence>MGYKRMSKVCSCGKGHRSEWDLQCGHCRTKTGAQRLGLFKRELEKQERALQMQFYGFYTPDAQPGDGTINVEYP</sequence>
<dbReference type="Proteomes" id="UP000006684">
    <property type="component" value="Segment"/>
</dbReference>
<accession>E1Y3W8</accession>
<evidence type="ECO:0000313" key="2">
    <source>
        <dbReference type="Proteomes" id="UP000006684"/>
    </source>
</evidence>
<keyword evidence="2" id="KW-1185">Reference proteome</keyword>
<name>E1Y3W8_9CAUD</name>
<proteinExistence type="predicted"/>
<dbReference type="EMBL" id="FR687252">
    <property type="protein sequence ID" value="CBW54777.1"/>
    <property type="molecule type" value="Genomic_DNA"/>
</dbReference>
<dbReference type="RefSeq" id="YP_007002872.1">
    <property type="nucleotide sequence ID" value="NC_019454.1"/>
</dbReference>
<dbReference type="GeneID" id="14006742"/>
<dbReference type="KEGG" id="vg:14006742"/>